<reference evidence="2" key="2">
    <citation type="journal article" date="2015" name="Data Brief">
        <title>Shoot transcriptome of the giant reed, Arundo donax.</title>
        <authorList>
            <person name="Barrero R.A."/>
            <person name="Guerrero F.D."/>
            <person name="Moolhuijzen P."/>
            <person name="Goolsby J.A."/>
            <person name="Tidwell J."/>
            <person name="Bellgard S.E."/>
            <person name="Bellgard M.I."/>
        </authorList>
    </citation>
    <scope>NUCLEOTIDE SEQUENCE</scope>
    <source>
        <tissue evidence="2">Shoot tissue taken approximately 20 cm above the soil surface</tissue>
    </source>
</reference>
<dbReference type="EMBL" id="GBRH01188361">
    <property type="protein sequence ID" value="JAE09535.1"/>
    <property type="molecule type" value="Transcribed_RNA"/>
</dbReference>
<name>A0A0A9F916_ARUDO</name>
<dbReference type="AlphaFoldDB" id="A0A0A9F916"/>
<proteinExistence type="predicted"/>
<feature type="compositionally biased region" description="Basic and acidic residues" evidence="1">
    <location>
        <begin position="59"/>
        <end position="69"/>
    </location>
</feature>
<accession>A0A0A9F916</accession>
<protein>
    <submittedName>
        <fullName evidence="2">Uncharacterized protein</fullName>
    </submittedName>
</protein>
<sequence>MYTLHWLRLKLRGRDIHSTSSGSFRDRKLKKNGKAEDGLSGEETVEGRQAEAGLGRQLPELHRDVDPHPGRRGGGGLHPRSPHLGHRPEVPTGRLAAAFAVSAGGSSIHPLFELLRDQ</sequence>
<evidence type="ECO:0000313" key="2">
    <source>
        <dbReference type="EMBL" id="JAE09535.1"/>
    </source>
</evidence>
<organism evidence="2">
    <name type="scientific">Arundo donax</name>
    <name type="common">Giant reed</name>
    <name type="synonym">Donax arundinaceus</name>
    <dbReference type="NCBI Taxonomy" id="35708"/>
    <lineage>
        <taxon>Eukaryota</taxon>
        <taxon>Viridiplantae</taxon>
        <taxon>Streptophyta</taxon>
        <taxon>Embryophyta</taxon>
        <taxon>Tracheophyta</taxon>
        <taxon>Spermatophyta</taxon>
        <taxon>Magnoliopsida</taxon>
        <taxon>Liliopsida</taxon>
        <taxon>Poales</taxon>
        <taxon>Poaceae</taxon>
        <taxon>PACMAD clade</taxon>
        <taxon>Arundinoideae</taxon>
        <taxon>Arundineae</taxon>
        <taxon>Arundo</taxon>
    </lineage>
</organism>
<evidence type="ECO:0000256" key="1">
    <source>
        <dbReference type="SAM" id="MobiDB-lite"/>
    </source>
</evidence>
<feature type="region of interest" description="Disordered" evidence="1">
    <location>
        <begin position="17"/>
        <end position="91"/>
    </location>
</feature>
<reference evidence="2" key="1">
    <citation type="submission" date="2014-09" db="EMBL/GenBank/DDBJ databases">
        <authorList>
            <person name="Magalhaes I.L.F."/>
            <person name="Oliveira U."/>
            <person name="Santos F.R."/>
            <person name="Vidigal T.H.D.A."/>
            <person name="Brescovit A.D."/>
            <person name="Santos A.J."/>
        </authorList>
    </citation>
    <scope>NUCLEOTIDE SEQUENCE</scope>
    <source>
        <tissue evidence="2">Shoot tissue taken approximately 20 cm above the soil surface</tissue>
    </source>
</reference>